<keyword evidence="3" id="KW-1185">Reference proteome</keyword>
<dbReference type="STRING" id="331657.A0A4U0WEA2"/>
<dbReference type="Gene3D" id="3.40.50.300">
    <property type="entry name" value="P-loop containing nucleotide triphosphate hydrolases"/>
    <property type="match status" value="1"/>
</dbReference>
<reference evidence="2 3" key="1">
    <citation type="submission" date="2017-03" db="EMBL/GenBank/DDBJ databases">
        <title>Genomes of endolithic fungi from Antarctica.</title>
        <authorList>
            <person name="Coleine C."/>
            <person name="Masonjones S."/>
            <person name="Stajich J.E."/>
        </authorList>
    </citation>
    <scope>NUCLEOTIDE SEQUENCE [LARGE SCALE GENOMIC DNA]</scope>
    <source>
        <strain evidence="2 3">CCFEE 5187</strain>
    </source>
</reference>
<evidence type="ECO:0000313" key="3">
    <source>
        <dbReference type="Proteomes" id="UP000308768"/>
    </source>
</evidence>
<dbReference type="AlphaFoldDB" id="A0A4U0WEA2"/>
<dbReference type="InterPro" id="IPR027417">
    <property type="entry name" value="P-loop_NTPase"/>
</dbReference>
<dbReference type="OrthoDB" id="408152at2759"/>
<dbReference type="PANTHER" id="PTHR36978">
    <property type="entry name" value="P-LOOP CONTAINING NUCLEOTIDE TRIPHOSPHATE HYDROLASE"/>
    <property type="match status" value="1"/>
</dbReference>
<dbReference type="InterPro" id="IPR040632">
    <property type="entry name" value="Sulfotransfer_4"/>
</dbReference>
<keyword evidence="1" id="KW-1133">Transmembrane helix</keyword>
<proteinExistence type="predicted"/>
<dbReference type="Pfam" id="PF17784">
    <property type="entry name" value="Sulfotransfer_4"/>
    <property type="match status" value="1"/>
</dbReference>
<dbReference type="Proteomes" id="UP000308768">
    <property type="component" value="Unassembled WGS sequence"/>
</dbReference>
<keyword evidence="1" id="KW-0812">Transmembrane</keyword>
<sequence>MSVPEKRLIDQGHGERVKPMRVMVLGMCRTGTNSIKTALEILGYRPYHMYEAMRNPSRDLPLWTEALKAKYMGQGKPYGRAEFDKLFGQYDATTDLPPAQFVEELVKAYPDAKVVLTNRDVDKWLVSMDKTIFATLRSPVFRFFRYFDSECVGPFMDYGDVWLYSFSHSRLPDRVQCRKSYLDHYDRVRALVPRENLLELNLGDGWTPLCDFLEVPIPEGDYPNTNDAEAYAKVFNTPLLTRLALRAVGAVLAVIALPCAAVGAAWYFR</sequence>
<protein>
    <recommendedName>
        <fullName evidence="4">Sulfotransferase domain-containing protein</fullName>
    </recommendedName>
</protein>
<dbReference type="EMBL" id="NAJN01001804">
    <property type="protein sequence ID" value="TKA61114.1"/>
    <property type="molecule type" value="Genomic_DNA"/>
</dbReference>
<gene>
    <name evidence="2" type="ORF">B0A49_12753</name>
</gene>
<evidence type="ECO:0008006" key="4">
    <source>
        <dbReference type="Google" id="ProtNLM"/>
    </source>
</evidence>
<name>A0A4U0WEA2_9PEZI</name>
<accession>A0A4U0WEA2</accession>
<comment type="caution">
    <text evidence="2">The sequence shown here is derived from an EMBL/GenBank/DDBJ whole genome shotgun (WGS) entry which is preliminary data.</text>
</comment>
<organism evidence="2 3">
    <name type="scientific">Cryomyces minteri</name>
    <dbReference type="NCBI Taxonomy" id="331657"/>
    <lineage>
        <taxon>Eukaryota</taxon>
        <taxon>Fungi</taxon>
        <taxon>Dikarya</taxon>
        <taxon>Ascomycota</taxon>
        <taxon>Pezizomycotina</taxon>
        <taxon>Dothideomycetes</taxon>
        <taxon>Dothideomycetes incertae sedis</taxon>
        <taxon>Cryomyces</taxon>
    </lineage>
</organism>
<evidence type="ECO:0000256" key="1">
    <source>
        <dbReference type="SAM" id="Phobius"/>
    </source>
</evidence>
<evidence type="ECO:0000313" key="2">
    <source>
        <dbReference type="EMBL" id="TKA61114.1"/>
    </source>
</evidence>
<feature type="transmembrane region" description="Helical" evidence="1">
    <location>
        <begin position="243"/>
        <end position="268"/>
    </location>
</feature>
<dbReference type="SUPFAM" id="SSF52540">
    <property type="entry name" value="P-loop containing nucleoside triphosphate hydrolases"/>
    <property type="match status" value="1"/>
</dbReference>
<keyword evidence="1" id="KW-0472">Membrane</keyword>
<dbReference type="PANTHER" id="PTHR36978:SF4">
    <property type="entry name" value="P-LOOP CONTAINING NUCLEOSIDE TRIPHOSPHATE HYDROLASE PROTEIN"/>
    <property type="match status" value="1"/>
</dbReference>